<name>A0A0P1E0Q7_9RHOB</name>
<dbReference type="RefSeq" id="WP_306350795.1">
    <property type="nucleotide sequence ID" value="NZ_CYPS01000008.1"/>
</dbReference>
<evidence type="ECO:0000313" key="3">
    <source>
        <dbReference type="Proteomes" id="UP000050786"/>
    </source>
</evidence>
<keyword evidence="1" id="KW-0472">Membrane</keyword>
<sequence>MSDIAEIFSEPTSRKTPAFSRLVPLVVLGALLSLTPVTDVLPTAWNTGLVVAGVSLLSAGLLVVFRGFTADRTTRSSAEVMAVFTEQDLCPTVIANANGDILSANTRARAQISAFPGARLQHCLKSRFANPAAILLRLQSNAEIHERAREDVVTVGSTIPISVFSVGQDVFCWRFLLDEDGQWDDAPFPVLTEGRNGAILRVNGMAEAILGHRPDVMGNLFPRDIPQPGEISLAETLDGQVPVTVSELSRSGTVRDLAFVADEICSPIRGRCPIR</sequence>
<evidence type="ECO:0000313" key="2">
    <source>
        <dbReference type="EMBL" id="CUH41594.1"/>
    </source>
</evidence>
<keyword evidence="3" id="KW-1185">Reference proteome</keyword>
<gene>
    <name evidence="2" type="ORF">RUM4293_00469</name>
</gene>
<dbReference type="EMBL" id="CYPS01000008">
    <property type="protein sequence ID" value="CUH41594.1"/>
    <property type="molecule type" value="Genomic_DNA"/>
</dbReference>
<evidence type="ECO:0000256" key="1">
    <source>
        <dbReference type="SAM" id="Phobius"/>
    </source>
</evidence>
<organism evidence="2 3">
    <name type="scientific">Ruegeria atlantica</name>
    <dbReference type="NCBI Taxonomy" id="81569"/>
    <lineage>
        <taxon>Bacteria</taxon>
        <taxon>Pseudomonadati</taxon>
        <taxon>Pseudomonadota</taxon>
        <taxon>Alphaproteobacteria</taxon>
        <taxon>Rhodobacterales</taxon>
        <taxon>Roseobacteraceae</taxon>
        <taxon>Ruegeria</taxon>
    </lineage>
</organism>
<reference evidence="3" key="1">
    <citation type="submission" date="2015-09" db="EMBL/GenBank/DDBJ databases">
        <authorList>
            <person name="Rodrigo-Torres L."/>
            <person name="Arahal D.R."/>
        </authorList>
    </citation>
    <scope>NUCLEOTIDE SEQUENCE [LARGE SCALE GENOMIC DNA]</scope>
    <source>
        <strain evidence="3">CECT 4293</strain>
    </source>
</reference>
<protein>
    <submittedName>
        <fullName evidence="2">Uncharacterized protein</fullName>
    </submittedName>
</protein>
<feature type="transmembrane region" description="Helical" evidence="1">
    <location>
        <begin position="18"/>
        <end position="38"/>
    </location>
</feature>
<proteinExistence type="predicted"/>
<feature type="transmembrane region" description="Helical" evidence="1">
    <location>
        <begin position="44"/>
        <end position="65"/>
    </location>
</feature>
<keyword evidence="1" id="KW-1133">Transmembrane helix</keyword>
<dbReference type="AlphaFoldDB" id="A0A0P1E0Q7"/>
<keyword evidence="1" id="KW-0812">Transmembrane</keyword>
<dbReference type="Proteomes" id="UP000050786">
    <property type="component" value="Unassembled WGS sequence"/>
</dbReference>
<accession>A0A0P1E0Q7</accession>